<proteinExistence type="predicted"/>
<protein>
    <submittedName>
        <fullName evidence="1">ATP-binding protein</fullName>
    </submittedName>
</protein>
<dbReference type="RefSeq" id="WP_053251307.1">
    <property type="nucleotide sequence ID" value="NZ_LGAP01000020.1"/>
</dbReference>
<organism evidence="1 2">
    <name type="scientific">Ensifer adhaerens</name>
    <name type="common">Sinorhizobium morelense</name>
    <dbReference type="NCBI Taxonomy" id="106592"/>
    <lineage>
        <taxon>Bacteria</taxon>
        <taxon>Pseudomonadati</taxon>
        <taxon>Pseudomonadota</taxon>
        <taxon>Alphaproteobacteria</taxon>
        <taxon>Hyphomicrobiales</taxon>
        <taxon>Rhizobiaceae</taxon>
        <taxon>Sinorhizobium/Ensifer group</taxon>
        <taxon>Ensifer</taxon>
    </lineage>
</organism>
<evidence type="ECO:0000313" key="1">
    <source>
        <dbReference type="EMBL" id="KOF15361.1"/>
    </source>
</evidence>
<dbReference type="AlphaFoldDB" id="A0A0L8BL09"/>
<comment type="caution">
    <text evidence="1">The sequence shown here is derived from an EMBL/GenBank/DDBJ whole genome shotgun (WGS) entry which is preliminary data.</text>
</comment>
<sequence length="186" mass="20166">MTTLYGPADLTRRANESVTRLRLYDGQLNLSWRHCALASDFVAELIAMRYRASRNAYKEVRHNIGYLTNELVENAVKFRAAGGIVVEASIDDSNFRAKVSNFVDGETAARFQDLLSEITTGDPGDLLIERIEANAIGTGKSGSGLGLLTLMSDYGVRFAWVFGPNGDGGGIALETYASIPVPDISN</sequence>
<dbReference type="GO" id="GO:0005524">
    <property type="term" value="F:ATP binding"/>
    <property type="evidence" value="ECO:0007669"/>
    <property type="project" value="UniProtKB-KW"/>
</dbReference>
<evidence type="ECO:0000313" key="2">
    <source>
        <dbReference type="Proteomes" id="UP000037425"/>
    </source>
</evidence>
<keyword evidence="1" id="KW-0547">Nucleotide-binding</keyword>
<dbReference type="EMBL" id="LGAP01000020">
    <property type="protein sequence ID" value="KOF15361.1"/>
    <property type="molecule type" value="Genomic_DNA"/>
</dbReference>
<dbReference type="Proteomes" id="UP000037425">
    <property type="component" value="Unassembled WGS sequence"/>
</dbReference>
<dbReference type="InterPro" id="IPR058084">
    <property type="entry name" value="Slr1658-like"/>
</dbReference>
<name>A0A0L8BL09_ENSAD</name>
<dbReference type="PATRIC" id="fig|106592.7.peg.3517"/>
<accession>A0A0L8BL09</accession>
<keyword evidence="1" id="KW-0067">ATP-binding</keyword>
<gene>
    <name evidence="1" type="ORF">AC244_23945</name>
</gene>
<reference evidence="2" key="1">
    <citation type="submission" date="2015-07" db="EMBL/GenBank/DDBJ databases">
        <title>Whole genome sequence of an Ensifer adhaerens strain isolated from a cave pool in the Wind Cave National Park.</title>
        <authorList>
            <person name="Eng W.W.H."/>
            <person name="Gan H.M."/>
            <person name="Barton H.A."/>
            <person name="Savka M.A."/>
        </authorList>
    </citation>
    <scope>NUCLEOTIDE SEQUENCE [LARGE SCALE GENOMIC DNA]</scope>
    <source>
        <strain evidence="2">SD006</strain>
    </source>
</reference>
<dbReference type="NCBIfam" id="NF047703">
    <property type="entry name" value="slr1658_superfam"/>
    <property type="match status" value="1"/>
</dbReference>
<dbReference type="OrthoDB" id="5488639at2"/>